<proteinExistence type="predicted"/>
<feature type="region of interest" description="Disordered" evidence="1">
    <location>
        <begin position="1"/>
        <end position="59"/>
    </location>
</feature>
<protein>
    <submittedName>
        <fullName evidence="2">Mll7752 protein</fullName>
    </submittedName>
</protein>
<feature type="compositionally biased region" description="Basic residues" evidence="1">
    <location>
        <begin position="31"/>
        <end position="46"/>
    </location>
</feature>
<feature type="compositionally biased region" description="Gly residues" evidence="1">
    <location>
        <begin position="48"/>
        <end position="59"/>
    </location>
</feature>
<feature type="compositionally biased region" description="Basic residues" evidence="1">
    <location>
        <begin position="12"/>
        <end position="21"/>
    </location>
</feature>
<feature type="non-terminal residue" evidence="2">
    <location>
        <position position="59"/>
    </location>
</feature>
<accession>A0A6J4PC32</accession>
<evidence type="ECO:0000313" key="2">
    <source>
        <dbReference type="EMBL" id="CAA9406738.1"/>
    </source>
</evidence>
<organism evidence="2">
    <name type="scientific">uncultured Rubellimicrobium sp</name>
    <dbReference type="NCBI Taxonomy" id="543078"/>
    <lineage>
        <taxon>Bacteria</taxon>
        <taxon>Pseudomonadati</taxon>
        <taxon>Pseudomonadota</taxon>
        <taxon>Alphaproteobacteria</taxon>
        <taxon>Rhodobacterales</taxon>
        <taxon>Roseobacteraceae</taxon>
        <taxon>Rubellimicrobium</taxon>
        <taxon>environmental samples</taxon>
    </lineage>
</organism>
<evidence type="ECO:0000256" key="1">
    <source>
        <dbReference type="SAM" id="MobiDB-lite"/>
    </source>
</evidence>
<name>A0A6J4PC32_9RHOB</name>
<reference evidence="2" key="1">
    <citation type="submission" date="2020-02" db="EMBL/GenBank/DDBJ databases">
        <authorList>
            <person name="Meier V. D."/>
        </authorList>
    </citation>
    <scope>NUCLEOTIDE SEQUENCE</scope>
    <source>
        <strain evidence="2">AVDCRST_MAG15</strain>
    </source>
</reference>
<dbReference type="EMBL" id="CADCUU010000189">
    <property type="protein sequence ID" value="CAA9406738.1"/>
    <property type="molecule type" value="Genomic_DNA"/>
</dbReference>
<sequence length="59" mass="6335">HDLGRPAPAGRQLHRPRRPQGRRGPPPARAAARRHRRASLAPRPRHGGSCGHTGSGRGV</sequence>
<feature type="non-terminal residue" evidence="2">
    <location>
        <position position="1"/>
    </location>
</feature>
<gene>
    <name evidence="2" type="ORF">AVDCRST_MAG15-1341</name>
</gene>
<dbReference type="AlphaFoldDB" id="A0A6J4PC32"/>